<comment type="function">
    <text evidence="1">Membrane-anchoring subunit of succinate dehydrogenase (SDH).</text>
</comment>
<dbReference type="InterPro" id="IPR018495">
    <property type="entry name" value="Succ_DH_cyt_bsu_CS"/>
</dbReference>
<dbReference type="Gene3D" id="1.20.1300.10">
    <property type="entry name" value="Fumarate reductase/succinate dehydrogenase, transmembrane subunit"/>
    <property type="match status" value="1"/>
</dbReference>
<dbReference type="SUPFAM" id="SSF81343">
    <property type="entry name" value="Fumarate reductase respiratory complex transmembrane subunits"/>
    <property type="match status" value="1"/>
</dbReference>
<comment type="similarity">
    <text evidence="3">Belongs to the cytochrome b560 family.</text>
</comment>
<dbReference type="Pfam" id="PF01127">
    <property type="entry name" value="Sdh_cyt"/>
    <property type="match status" value="1"/>
</dbReference>
<organism evidence="14 15">
    <name type="scientific">Suttonella ornithocola</name>
    <dbReference type="NCBI Taxonomy" id="279832"/>
    <lineage>
        <taxon>Bacteria</taxon>
        <taxon>Pseudomonadati</taxon>
        <taxon>Pseudomonadota</taxon>
        <taxon>Gammaproteobacteria</taxon>
        <taxon>Cardiobacteriales</taxon>
        <taxon>Cardiobacteriaceae</taxon>
        <taxon>Suttonella</taxon>
    </lineage>
</organism>
<feature type="transmembrane region" description="Helical" evidence="13">
    <location>
        <begin position="107"/>
        <end position="126"/>
    </location>
</feature>
<comment type="subcellular location">
    <subcellularLocation>
        <location evidence="2">Membrane</location>
        <topology evidence="2">Multi-pass membrane protein</topology>
    </subcellularLocation>
</comment>
<dbReference type="GO" id="GO:0046872">
    <property type="term" value="F:metal ion binding"/>
    <property type="evidence" value="ECO:0007669"/>
    <property type="project" value="UniProtKB-KW"/>
</dbReference>
<reference evidence="14 15" key="1">
    <citation type="submission" date="2018-06" db="EMBL/GenBank/DDBJ databases">
        <authorList>
            <consortium name="Pathogen Informatics"/>
            <person name="Doyle S."/>
        </authorList>
    </citation>
    <scope>NUCLEOTIDE SEQUENCE [LARGE SCALE GENOMIC DNA]</scope>
    <source>
        <strain evidence="14 15">NCTC13337</strain>
    </source>
</reference>
<evidence type="ECO:0000313" key="14">
    <source>
        <dbReference type="EMBL" id="SUO94957.1"/>
    </source>
</evidence>
<dbReference type="NCBIfam" id="TIGR02970">
    <property type="entry name" value="succ_dehyd_cytB"/>
    <property type="match status" value="1"/>
</dbReference>
<evidence type="ECO:0000256" key="6">
    <source>
        <dbReference type="ARBA" id="ARBA00022692"/>
    </source>
</evidence>
<evidence type="ECO:0000256" key="8">
    <source>
        <dbReference type="ARBA" id="ARBA00022989"/>
    </source>
</evidence>
<evidence type="ECO:0000256" key="10">
    <source>
        <dbReference type="ARBA" id="ARBA00023136"/>
    </source>
</evidence>
<evidence type="ECO:0000256" key="3">
    <source>
        <dbReference type="ARBA" id="ARBA00007244"/>
    </source>
</evidence>
<feature type="transmembrane region" description="Helical" evidence="13">
    <location>
        <begin position="25"/>
        <end position="46"/>
    </location>
</feature>
<dbReference type="GO" id="GO:0006099">
    <property type="term" value="P:tricarboxylic acid cycle"/>
    <property type="evidence" value="ECO:0007669"/>
    <property type="project" value="InterPro"/>
</dbReference>
<dbReference type="AlphaFoldDB" id="A0A380MUD1"/>
<keyword evidence="5 12" id="KW-0349">Heme</keyword>
<dbReference type="GO" id="GO:0009055">
    <property type="term" value="F:electron transfer activity"/>
    <property type="evidence" value="ECO:0007669"/>
    <property type="project" value="InterPro"/>
</dbReference>
<keyword evidence="7 12" id="KW-0479">Metal-binding</keyword>
<accession>A0A380MUD1</accession>
<keyword evidence="15" id="KW-1185">Reference proteome</keyword>
<sequence>MNKDNRPLSPHLQIYKLPMAAKMSILHRITGVVSCAGLVLLTIWLAMTATGETGWHDANKLFHNALIVLILFAFSGALIYHLCNGIRHLTWDAGSKHLTIDGVKKSGKVTLIATAVLTLVLWIGIWW</sequence>
<name>A0A380MUD1_9GAMM</name>
<evidence type="ECO:0000256" key="13">
    <source>
        <dbReference type="SAM" id="Phobius"/>
    </source>
</evidence>
<dbReference type="OrthoDB" id="9799441at2"/>
<comment type="subunit">
    <text evidence="11">Part of an enzyme complex containing four subunits: a flavoprotein, an iron-sulfur protein, plus two membrane-anchoring proteins, SdhC and SdhD. The complex can form homotrimers.</text>
</comment>
<evidence type="ECO:0000256" key="11">
    <source>
        <dbReference type="ARBA" id="ARBA00025912"/>
    </source>
</evidence>
<dbReference type="GO" id="GO:0016020">
    <property type="term" value="C:membrane"/>
    <property type="evidence" value="ECO:0007669"/>
    <property type="project" value="UniProtKB-SubCell"/>
</dbReference>
<dbReference type="PANTHER" id="PTHR10978:SF5">
    <property type="entry name" value="SUCCINATE DEHYDROGENASE CYTOCHROME B560 SUBUNIT, MITOCHONDRIAL"/>
    <property type="match status" value="1"/>
</dbReference>
<protein>
    <recommendedName>
        <fullName evidence="4">Succinate dehydrogenase cytochrome b556 subunit</fullName>
    </recommendedName>
</protein>
<feature type="binding site" description="axial binding residue" evidence="12">
    <location>
        <position position="81"/>
    </location>
    <ligand>
        <name>heme</name>
        <dbReference type="ChEBI" id="CHEBI:30413"/>
        <note>ligand shared with second transmembrane subunit</note>
    </ligand>
    <ligandPart>
        <name>Fe</name>
        <dbReference type="ChEBI" id="CHEBI:18248"/>
    </ligandPart>
</feature>
<dbReference type="PROSITE" id="PS01001">
    <property type="entry name" value="SDH_CYT_2"/>
    <property type="match status" value="1"/>
</dbReference>
<evidence type="ECO:0000256" key="4">
    <source>
        <dbReference type="ARBA" id="ARBA00020076"/>
    </source>
</evidence>
<keyword evidence="8 13" id="KW-1133">Transmembrane helix</keyword>
<dbReference type="Proteomes" id="UP000254601">
    <property type="component" value="Unassembled WGS sequence"/>
</dbReference>
<evidence type="ECO:0000256" key="12">
    <source>
        <dbReference type="PIRSR" id="PIRSR000178-1"/>
    </source>
</evidence>
<evidence type="ECO:0000256" key="9">
    <source>
        <dbReference type="ARBA" id="ARBA00023004"/>
    </source>
</evidence>
<evidence type="ECO:0000313" key="15">
    <source>
        <dbReference type="Proteomes" id="UP000254601"/>
    </source>
</evidence>
<comment type="cofactor">
    <cofactor evidence="12">
        <name>heme</name>
        <dbReference type="ChEBI" id="CHEBI:30413"/>
    </cofactor>
    <text evidence="12">The heme is bound between the two transmembrane subunits.</text>
</comment>
<evidence type="ECO:0000256" key="5">
    <source>
        <dbReference type="ARBA" id="ARBA00022617"/>
    </source>
</evidence>
<dbReference type="RefSeq" id="WP_072576993.1">
    <property type="nucleotide sequence ID" value="NZ_LWHB01000123.1"/>
</dbReference>
<evidence type="ECO:0000256" key="2">
    <source>
        <dbReference type="ARBA" id="ARBA00004141"/>
    </source>
</evidence>
<keyword evidence="6 13" id="KW-0812">Transmembrane</keyword>
<feature type="transmembrane region" description="Helical" evidence="13">
    <location>
        <begin position="66"/>
        <end position="86"/>
    </location>
</feature>
<dbReference type="InterPro" id="IPR000701">
    <property type="entry name" value="SuccDH_FuR_B_TM-su"/>
</dbReference>
<dbReference type="PIRSF" id="PIRSF000178">
    <property type="entry name" value="SDH_cyt_b560"/>
    <property type="match status" value="1"/>
</dbReference>
<proteinExistence type="inferred from homology"/>
<gene>
    <name evidence="14" type="primary">sdhC</name>
    <name evidence="14" type="ORF">NCTC13337_01017</name>
</gene>
<dbReference type="InterPro" id="IPR034804">
    <property type="entry name" value="SQR/QFR_C/D"/>
</dbReference>
<dbReference type="CDD" id="cd03499">
    <property type="entry name" value="SQR_TypeC_SdhC"/>
    <property type="match status" value="1"/>
</dbReference>
<dbReference type="InterPro" id="IPR014314">
    <property type="entry name" value="Succ_DH_cytb556"/>
</dbReference>
<dbReference type="PROSITE" id="PS01000">
    <property type="entry name" value="SDH_CYT_1"/>
    <property type="match status" value="1"/>
</dbReference>
<dbReference type="EMBL" id="UHIC01000001">
    <property type="protein sequence ID" value="SUO94957.1"/>
    <property type="molecule type" value="Genomic_DNA"/>
</dbReference>
<evidence type="ECO:0000256" key="1">
    <source>
        <dbReference type="ARBA" id="ARBA00004050"/>
    </source>
</evidence>
<evidence type="ECO:0000256" key="7">
    <source>
        <dbReference type="ARBA" id="ARBA00022723"/>
    </source>
</evidence>
<keyword evidence="10 13" id="KW-0472">Membrane</keyword>
<dbReference type="PANTHER" id="PTHR10978">
    <property type="entry name" value="SUCCINATE DEHYDROGENASE CYTOCHROME B560 SUBUNIT"/>
    <property type="match status" value="1"/>
</dbReference>
<keyword evidence="9 12" id="KW-0408">Iron</keyword>